<keyword evidence="9 17" id="KW-0547">Nucleotide-binding</keyword>
<dbReference type="GO" id="GO:0005737">
    <property type="term" value="C:cytoplasm"/>
    <property type="evidence" value="ECO:0007669"/>
    <property type="project" value="UniProtKB-SubCell"/>
</dbReference>
<dbReference type="InterPro" id="IPR036615">
    <property type="entry name" value="Mur_ligase_C_dom_sf"/>
</dbReference>
<dbReference type="GO" id="GO:0008764">
    <property type="term" value="F:UDP-N-acetylmuramoylalanine-D-glutamate ligase activity"/>
    <property type="evidence" value="ECO:0007669"/>
    <property type="project" value="UniProtKB-UniRule"/>
</dbReference>
<dbReference type="Gene3D" id="3.40.50.720">
    <property type="entry name" value="NAD(P)-binding Rossmann-like Domain"/>
    <property type="match status" value="1"/>
</dbReference>
<dbReference type="PANTHER" id="PTHR43692:SF1">
    <property type="entry name" value="UDP-N-ACETYLMURAMOYLALANINE--D-GLUTAMATE LIGASE"/>
    <property type="match status" value="1"/>
</dbReference>
<dbReference type="Pfam" id="PF02875">
    <property type="entry name" value="Mur_ligase_C"/>
    <property type="match status" value="1"/>
</dbReference>
<evidence type="ECO:0000313" key="23">
    <source>
        <dbReference type="Proteomes" id="UP000433575"/>
    </source>
</evidence>
<comment type="subcellular location">
    <subcellularLocation>
        <location evidence="2 17 18">Cytoplasm</location>
    </subcellularLocation>
</comment>
<evidence type="ECO:0000256" key="10">
    <source>
        <dbReference type="ARBA" id="ARBA00022840"/>
    </source>
</evidence>
<evidence type="ECO:0000256" key="6">
    <source>
        <dbReference type="ARBA" id="ARBA00015655"/>
    </source>
</evidence>
<evidence type="ECO:0000259" key="20">
    <source>
        <dbReference type="Pfam" id="PF08245"/>
    </source>
</evidence>
<dbReference type="Gene3D" id="3.90.190.20">
    <property type="entry name" value="Mur ligase, C-terminal domain"/>
    <property type="match status" value="1"/>
</dbReference>
<evidence type="ECO:0000256" key="7">
    <source>
        <dbReference type="ARBA" id="ARBA00022490"/>
    </source>
</evidence>
<dbReference type="InterPro" id="IPR013221">
    <property type="entry name" value="Mur_ligase_cen"/>
</dbReference>
<evidence type="ECO:0000256" key="15">
    <source>
        <dbReference type="ARBA" id="ARBA00032324"/>
    </source>
</evidence>
<dbReference type="GO" id="GO:0071555">
    <property type="term" value="P:cell wall organization"/>
    <property type="evidence" value="ECO:0007669"/>
    <property type="project" value="UniProtKB-KW"/>
</dbReference>
<evidence type="ECO:0000256" key="18">
    <source>
        <dbReference type="RuleBase" id="RU003664"/>
    </source>
</evidence>
<sequence length="445" mass="49301">MKVLIIGAARSGTQAALLLAAHHHAVTLTDMKQIDAKRELEEAGVQVLDHGHPEFLKMENWDLIVKNPGIPYQAPFVQYFVEKQARIVNEIEVASWFTDQFAYAAVTGTNGKTTTTTLLAELLQRKRPNARAAGNIGVPLSEIVREQGDQKTDIALEVAAFQLVAMEKFHPVVSVCMNLTPDHLDYFGSLEAYYEAKMLVWKNQRGDDWFLINLDDPEIVRRCADLPCRGVTFSLNQPADLCVRQDLVWLFDQPLFALSDLHLPGKHNLQNAMVAAAMAVKMGVSADQIRAGIQAFKGVEHRIEFVAEIQGARYYNDSKGTNVDATCVALKAFDKPVILLAGGYDKKTGFEGLKPVLERIKTMIVYGETRAQLKALRPDAIVVETMQEAVDRAHQLAGEGDIVLLSPVCASWDQFTDYEQRGRQFKAQVHALAAQSAASQTSQPD</sequence>
<comment type="caution">
    <text evidence="21">The sequence shown here is derived from an EMBL/GenBank/DDBJ whole genome shotgun (WGS) entry which is preliminary data.</text>
</comment>
<comment type="catalytic activity">
    <reaction evidence="16 17 18">
        <text>UDP-N-acetyl-alpha-D-muramoyl-L-alanine + D-glutamate + ATP = UDP-N-acetyl-alpha-D-muramoyl-L-alanyl-D-glutamate + ADP + phosphate + H(+)</text>
        <dbReference type="Rhea" id="RHEA:16429"/>
        <dbReference type="ChEBI" id="CHEBI:15378"/>
        <dbReference type="ChEBI" id="CHEBI:29986"/>
        <dbReference type="ChEBI" id="CHEBI:30616"/>
        <dbReference type="ChEBI" id="CHEBI:43474"/>
        <dbReference type="ChEBI" id="CHEBI:83898"/>
        <dbReference type="ChEBI" id="CHEBI:83900"/>
        <dbReference type="ChEBI" id="CHEBI:456216"/>
        <dbReference type="EC" id="6.3.2.9"/>
    </reaction>
</comment>
<dbReference type="SUPFAM" id="SSF53244">
    <property type="entry name" value="MurD-like peptide ligases, peptide-binding domain"/>
    <property type="match status" value="1"/>
</dbReference>
<dbReference type="OrthoDB" id="9809796at2"/>
<dbReference type="HAMAP" id="MF_00639">
    <property type="entry name" value="MurD"/>
    <property type="match status" value="1"/>
</dbReference>
<dbReference type="GO" id="GO:0008360">
    <property type="term" value="P:regulation of cell shape"/>
    <property type="evidence" value="ECO:0007669"/>
    <property type="project" value="UniProtKB-KW"/>
</dbReference>
<accession>A0A6N7SBU8</accession>
<dbReference type="AlphaFoldDB" id="A0A6N7SBU8"/>
<dbReference type="SUPFAM" id="SSF53623">
    <property type="entry name" value="MurD-like peptide ligases, catalytic domain"/>
    <property type="match status" value="1"/>
</dbReference>
<evidence type="ECO:0000313" key="22">
    <source>
        <dbReference type="EMBL" id="MSC34496.1"/>
    </source>
</evidence>
<evidence type="ECO:0000256" key="12">
    <source>
        <dbReference type="ARBA" id="ARBA00022984"/>
    </source>
</evidence>
<gene>
    <name evidence="17" type="primary">murD</name>
    <name evidence="22" type="ORF">GKD88_15325</name>
    <name evidence="21" type="ORF">GKE08_15655</name>
</gene>
<keyword evidence="12 17" id="KW-0573">Peptidoglycan synthesis</keyword>
<dbReference type="GO" id="GO:0051301">
    <property type="term" value="P:cell division"/>
    <property type="evidence" value="ECO:0007669"/>
    <property type="project" value="UniProtKB-KW"/>
</dbReference>
<dbReference type="InterPro" id="IPR004101">
    <property type="entry name" value="Mur_ligase_C"/>
</dbReference>
<keyword evidence="7 17" id="KW-0963">Cytoplasm</keyword>
<feature type="domain" description="Mur ligase central" evidence="20">
    <location>
        <begin position="106"/>
        <end position="279"/>
    </location>
</feature>
<evidence type="ECO:0000313" key="24">
    <source>
        <dbReference type="Proteomes" id="UP000480929"/>
    </source>
</evidence>
<evidence type="ECO:0000256" key="1">
    <source>
        <dbReference type="ARBA" id="ARBA00002734"/>
    </source>
</evidence>
<evidence type="ECO:0000256" key="14">
    <source>
        <dbReference type="ARBA" id="ARBA00030398"/>
    </source>
</evidence>
<proteinExistence type="inferred from homology"/>
<dbReference type="SUPFAM" id="SSF51984">
    <property type="entry name" value="MurCD N-terminal domain"/>
    <property type="match status" value="1"/>
</dbReference>
<evidence type="ECO:0000256" key="11">
    <source>
        <dbReference type="ARBA" id="ARBA00022960"/>
    </source>
</evidence>
<keyword evidence="17 18" id="KW-0132">Cell division</keyword>
<evidence type="ECO:0000256" key="9">
    <source>
        <dbReference type="ARBA" id="ARBA00022741"/>
    </source>
</evidence>
<dbReference type="UniPathway" id="UPA00219"/>
<organism evidence="21 23">
    <name type="scientific">Holdemania massiliensis</name>
    <dbReference type="NCBI Taxonomy" id="1468449"/>
    <lineage>
        <taxon>Bacteria</taxon>
        <taxon>Bacillati</taxon>
        <taxon>Bacillota</taxon>
        <taxon>Erysipelotrichia</taxon>
        <taxon>Erysipelotrichales</taxon>
        <taxon>Erysipelotrichaceae</taxon>
        <taxon>Holdemania</taxon>
    </lineage>
</organism>
<reference evidence="23 24" key="1">
    <citation type="journal article" date="2019" name="Nat. Med.">
        <title>A library of human gut bacterial isolates paired with longitudinal multiomics data enables mechanistic microbiome research.</title>
        <authorList>
            <person name="Poyet M."/>
            <person name="Groussin M."/>
            <person name="Gibbons S.M."/>
            <person name="Avila-Pacheco J."/>
            <person name="Jiang X."/>
            <person name="Kearney S.M."/>
            <person name="Perrotta A.R."/>
            <person name="Berdy B."/>
            <person name="Zhao S."/>
            <person name="Lieberman T.D."/>
            <person name="Swanson P.K."/>
            <person name="Smith M."/>
            <person name="Roesemann S."/>
            <person name="Alexander J.E."/>
            <person name="Rich S.A."/>
            <person name="Livny J."/>
            <person name="Vlamakis H."/>
            <person name="Clish C."/>
            <person name="Bullock K."/>
            <person name="Deik A."/>
            <person name="Scott J."/>
            <person name="Pierce K.A."/>
            <person name="Xavier R.J."/>
            <person name="Alm E.J."/>
        </authorList>
    </citation>
    <scope>NUCLEOTIDE SEQUENCE [LARGE SCALE GENOMIC DNA]</scope>
    <source>
        <strain evidence="21 23">BIOML-A4</strain>
        <strain evidence="22 24">BIOML-A5</strain>
    </source>
</reference>
<keyword evidence="11 17" id="KW-0133">Cell shape</keyword>
<evidence type="ECO:0000259" key="19">
    <source>
        <dbReference type="Pfam" id="PF02875"/>
    </source>
</evidence>
<comment type="function">
    <text evidence="1 17 18">Cell wall formation. Catalyzes the addition of glutamate to the nucleotide precursor UDP-N-acetylmuramoyl-L-alanine (UMA).</text>
</comment>
<dbReference type="InterPro" id="IPR036565">
    <property type="entry name" value="Mur-like_cat_sf"/>
</dbReference>
<comment type="similarity">
    <text evidence="4 17">Belongs to the MurCDEF family.</text>
</comment>
<protein>
    <recommendedName>
        <fullName evidence="6 17">UDP-N-acetylmuramoylalanine--D-glutamate ligase</fullName>
        <ecNumber evidence="5 17">6.3.2.9</ecNumber>
    </recommendedName>
    <alternativeName>
        <fullName evidence="15 17">D-glutamic acid-adding enzyme</fullName>
    </alternativeName>
    <alternativeName>
        <fullName evidence="14 17">UDP-N-acetylmuramoyl-L-alanyl-D-glutamate synthetase</fullName>
    </alternativeName>
</protein>
<evidence type="ECO:0000256" key="13">
    <source>
        <dbReference type="ARBA" id="ARBA00023316"/>
    </source>
</evidence>
<evidence type="ECO:0000256" key="2">
    <source>
        <dbReference type="ARBA" id="ARBA00004496"/>
    </source>
</evidence>
<dbReference type="InterPro" id="IPR005762">
    <property type="entry name" value="MurD"/>
</dbReference>
<dbReference type="Pfam" id="PF08245">
    <property type="entry name" value="Mur_ligase_M"/>
    <property type="match status" value="1"/>
</dbReference>
<evidence type="ECO:0000256" key="5">
    <source>
        <dbReference type="ARBA" id="ARBA00012212"/>
    </source>
</evidence>
<keyword evidence="8 17" id="KW-0436">Ligase</keyword>
<dbReference type="Gene3D" id="3.40.1190.10">
    <property type="entry name" value="Mur-like, catalytic domain"/>
    <property type="match status" value="1"/>
</dbReference>
<evidence type="ECO:0000256" key="17">
    <source>
        <dbReference type="HAMAP-Rule" id="MF_00639"/>
    </source>
</evidence>
<evidence type="ECO:0000313" key="21">
    <source>
        <dbReference type="EMBL" id="MSA90766.1"/>
    </source>
</evidence>
<dbReference type="PANTHER" id="PTHR43692">
    <property type="entry name" value="UDP-N-ACETYLMURAMOYLALANINE--D-GLUTAMATE LIGASE"/>
    <property type="match status" value="1"/>
</dbReference>
<name>A0A6N7SBU8_9FIRM</name>
<keyword evidence="24" id="KW-1185">Reference proteome</keyword>
<evidence type="ECO:0000256" key="16">
    <source>
        <dbReference type="ARBA" id="ARBA00047632"/>
    </source>
</evidence>
<dbReference type="Proteomes" id="UP000480929">
    <property type="component" value="Unassembled WGS sequence"/>
</dbReference>
<feature type="domain" description="Mur ligase C-terminal" evidence="19">
    <location>
        <begin position="301"/>
        <end position="407"/>
    </location>
</feature>
<feature type="binding site" evidence="17">
    <location>
        <begin position="108"/>
        <end position="114"/>
    </location>
    <ligand>
        <name>ATP</name>
        <dbReference type="ChEBI" id="CHEBI:30616"/>
    </ligand>
</feature>
<keyword evidence="13 17" id="KW-0961">Cell wall biogenesis/degradation</keyword>
<evidence type="ECO:0000256" key="4">
    <source>
        <dbReference type="ARBA" id="ARBA00010416"/>
    </source>
</evidence>
<dbReference type="RefSeq" id="WP_154240147.1">
    <property type="nucleotide sequence ID" value="NZ_CALJPI010000053.1"/>
</dbReference>
<dbReference type="EC" id="6.3.2.9" evidence="5 17"/>
<keyword evidence="10 17" id="KW-0067">ATP-binding</keyword>
<dbReference type="Proteomes" id="UP000433575">
    <property type="component" value="Unassembled WGS sequence"/>
</dbReference>
<dbReference type="NCBIfam" id="TIGR01087">
    <property type="entry name" value="murD"/>
    <property type="match status" value="1"/>
</dbReference>
<comment type="pathway">
    <text evidence="3 17 18">Cell wall biogenesis; peptidoglycan biosynthesis.</text>
</comment>
<dbReference type="EMBL" id="WKPI01000036">
    <property type="protein sequence ID" value="MSC34496.1"/>
    <property type="molecule type" value="Genomic_DNA"/>
</dbReference>
<evidence type="ECO:0000256" key="8">
    <source>
        <dbReference type="ARBA" id="ARBA00022598"/>
    </source>
</evidence>
<dbReference type="EMBL" id="WKPJ01000034">
    <property type="protein sequence ID" value="MSA90766.1"/>
    <property type="molecule type" value="Genomic_DNA"/>
</dbReference>
<keyword evidence="17 18" id="KW-0131">Cell cycle</keyword>
<dbReference type="GO" id="GO:0005524">
    <property type="term" value="F:ATP binding"/>
    <property type="evidence" value="ECO:0007669"/>
    <property type="project" value="UniProtKB-UniRule"/>
</dbReference>
<evidence type="ECO:0000256" key="3">
    <source>
        <dbReference type="ARBA" id="ARBA00004752"/>
    </source>
</evidence>
<dbReference type="GO" id="GO:0009252">
    <property type="term" value="P:peptidoglycan biosynthetic process"/>
    <property type="evidence" value="ECO:0007669"/>
    <property type="project" value="UniProtKB-UniRule"/>
</dbReference>